<organism evidence="1 2">
    <name type="scientific">Portunus trituberculatus</name>
    <name type="common">Swimming crab</name>
    <name type="synonym">Neptunus trituberculatus</name>
    <dbReference type="NCBI Taxonomy" id="210409"/>
    <lineage>
        <taxon>Eukaryota</taxon>
        <taxon>Metazoa</taxon>
        <taxon>Ecdysozoa</taxon>
        <taxon>Arthropoda</taxon>
        <taxon>Crustacea</taxon>
        <taxon>Multicrustacea</taxon>
        <taxon>Malacostraca</taxon>
        <taxon>Eumalacostraca</taxon>
        <taxon>Eucarida</taxon>
        <taxon>Decapoda</taxon>
        <taxon>Pleocyemata</taxon>
        <taxon>Brachyura</taxon>
        <taxon>Eubrachyura</taxon>
        <taxon>Portunoidea</taxon>
        <taxon>Portunidae</taxon>
        <taxon>Portuninae</taxon>
        <taxon>Portunus</taxon>
    </lineage>
</organism>
<evidence type="ECO:0000313" key="2">
    <source>
        <dbReference type="Proteomes" id="UP000324222"/>
    </source>
</evidence>
<gene>
    <name evidence="1" type="ORF">E2C01_086072</name>
</gene>
<keyword evidence="2" id="KW-1185">Reference proteome</keyword>
<sequence>MPLVQNSRKRQTYRQARYSAALRHRVGKGYRVLQRRVYRGQVAEARVTLYEQRS</sequence>
<protein>
    <submittedName>
        <fullName evidence="1">Uncharacterized protein</fullName>
    </submittedName>
</protein>
<dbReference type="Proteomes" id="UP000324222">
    <property type="component" value="Unassembled WGS sequence"/>
</dbReference>
<dbReference type="EMBL" id="VSRR010086428">
    <property type="protein sequence ID" value="MPC91059.1"/>
    <property type="molecule type" value="Genomic_DNA"/>
</dbReference>
<proteinExistence type="predicted"/>
<evidence type="ECO:0000313" key="1">
    <source>
        <dbReference type="EMBL" id="MPC91059.1"/>
    </source>
</evidence>
<comment type="caution">
    <text evidence="1">The sequence shown here is derived from an EMBL/GenBank/DDBJ whole genome shotgun (WGS) entry which is preliminary data.</text>
</comment>
<accession>A0A5B7J8B2</accession>
<name>A0A5B7J8B2_PORTR</name>
<dbReference type="AlphaFoldDB" id="A0A5B7J8B2"/>
<reference evidence="1 2" key="1">
    <citation type="submission" date="2019-05" db="EMBL/GenBank/DDBJ databases">
        <title>Another draft genome of Portunus trituberculatus and its Hox gene families provides insights of decapod evolution.</title>
        <authorList>
            <person name="Jeong J.-H."/>
            <person name="Song I."/>
            <person name="Kim S."/>
            <person name="Choi T."/>
            <person name="Kim D."/>
            <person name="Ryu S."/>
            <person name="Kim W."/>
        </authorList>
    </citation>
    <scope>NUCLEOTIDE SEQUENCE [LARGE SCALE GENOMIC DNA]</scope>
    <source>
        <tissue evidence="1">Muscle</tissue>
    </source>
</reference>